<dbReference type="EMBL" id="OBMR01000008">
    <property type="protein sequence ID" value="SOC08100.1"/>
    <property type="molecule type" value="Genomic_DNA"/>
</dbReference>
<reference evidence="1 2" key="1">
    <citation type="submission" date="2017-08" db="EMBL/GenBank/DDBJ databases">
        <authorList>
            <person name="de Groot N.N."/>
        </authorList>
    </citation>
    <scope>NUCLEOTIDE SEQUENCE [LARGE SCALE GENOMIC DNA]</scope>
    <source>
        <strain evidence="1 2">DSM 9787</strain>
    </source>
</reference>
<sequence length="120" mass="14379">MNDLEQTKLILENRFYVEIFNAISKYLKDNPDVFGCDGDYCYQYLYELGLRDYKIVELYYVVDQETRIMEIVVETSIEVFDMWDYGLNRNMTEKLRIGANVDSMYENFEVVYVGQYISSF</sequence>
<protein>
    <submittedName>
        <fullName evidence="1">Uncharacterized protein</fullName>
    </submittedName>
</protein>
<dbReference type="AlphaFoldDB" id="A0A285SL80"/>
<organism evidence="1 2">
    <name type="scientific">Pseudobutyrivibrio ruminis DSM 9787</name>
    <dbReference type="NCBI Taxonomy" id="1123011"/>
    <lineage>
        <taxon>Bacteria</taxon>
        <taxon>Bacillati</taxon>
        <taxon>Bacillota</taxon>
        <taxon>Clostridia</taxon>
        <taxon>Lachnospirales</taxon>
        <taxon>Lachnospiraceae</taxon>
        <taxon>Pseudobutyrivibrio</taxon>
    </lineage>
</organism>
<name>A0A285SL80_9FIRM</name>
<dbReference type="Proteomes" id="UP000219563">
    <property type="component" value="Unassembled WGS sequence"/>
</dbReference>
<dbReference type="RefSeq" id="WP_097076643.1">
    <property type="nucleotide sequence ID" value="NZ_OBMR01000008.1"/>
</dbReference>
<evidence type="ECO:0000313" key="2">
    <source>
        <dbReference type="Proteomes" id="UP000219563"/>
    </source>
</evidence>
<accession>A0A285SL80</accession>
<proteinExistence type="predicted"/>
<gene>
    <name evidence="1" type="ORF">SAMN02910411_2413</name>
</gene>
<evidence type="ECO:0000313" key="1">
    <source>
        <dbReference type="EMBL" id="SOC08100.1"/>
    </source>
</evidence>